<organism evidence="4 5">
    <name type="scientific">Syntrophomonas wolfei</name>
    <dbReference type="NCBI Taxonomy" id="863"/>
    <lineage>
        <taxon>Bacteria</taxon>
        <taxon>Bacillati</taxon>
        <taxon>Bacillota</taxon>
        <taxon>Clostridia</taxon>
        <taxon>Eubacteriales</taxon>
        <taxon>Syntrophomonadaceae</taxon>
        <taxon>Syntrophomonas</taxon>
    </lineage>
</organism>
<evidence type="ECO:0000313" key="4">
    <source>
        <dbReference type="EMBL" id="HBK54108.1"/>
    </source>
</evidence>
<dbReference type="NCBIfam" id="TIGR02128">
    <property type="entry name" value="G6PI_arch"/>
    <property type="match status" value="1"/>
</dbReference>
<evidence type="ECO:0000313" key="5">
    <source>
        <dbReference type="Proteomes" id="UP000263273"/>
    </source>
</evidence>
<dbReference type="CDD" id="cd05637">
    <property type="entry name" value="SIS_PGI_PMI_2"/>
    <property type="match status" value="1"/>
</dbReference>
<dbReference type="InterPro" id="IPR019490">
    <property type="entry name" value="Glu6P/Mann6P_isomerase_C"/>
</dbReference>
<feature type="domain" description="SIS" evidence="3">
    <location>
        <begin position="27"/>
        <end position="166"/>
    </location>
</feature>
<dbReference type="AlphaFoldDB" id="A0A354YXN2"/>
<dbReference type="NCBIfam" id="NF006426">
    <property type="entry name" value="PRK08674.1-6"/>
    <property type="match status" value="1"/>
</dbReference>
<name>A0A354YXN2_9FIRM</name>
<keyword evidence="2 4" id="KW-0413">Isomerase</keyword>
<dbReference type="PROSITE" id="PS51464">
    <property type="entry name" value="SIS"/>
    <property type="match status" value="1"/>
</dbReference>
<dbReference type="CDD" id="cd05017">
    <property type="entry name" value="SIS_PGI_PMI_1"/>
    <property type="match status" value="1"/>
</dbReference>
<dbReference type="NCBIfam" id="NF006423">
    <property type="entry name" value="PRK08674.1-2"/>
    <property type="match status" value="1"/>
</dbReference>
<dbReference type="Pfam" id="PF10432">
    <property type="entry name" value="bact-PGI_C"/>
    <property type="match status" value="1"/>
</dbReference>
<dbReference type="SUPFAM" id="SSF53697">
    <property type="entry name" value="SIS domain"/>
    <property type="match status" value="1"/>
</dbReference>
<dbReference type="GO" id="GO:1901135">
    <property type="term" value="P:carbohydrate derivative metabolic process"/>
    <property type="evidence" value="ECO:0007669"/>
    <property type="project" value="InterPro"/>
</dbReference>
<dbReference type="InterPro" id="IPR046348">
    <property type="entry name" value="SIS_dom_sf"/>
</dbReference>
<dbReference type="GO" id="GO:0005975">
    <property type="term" value="P:carbohydrate metabolic process"/>
    <property type="evidence" value="ECO:0007669"/>
    <property type="project" value="InterPro"/>
</dbReference>
<dbReference type="GO" id="GO:0097367">
    <property type="term" value="F:carbohydrate derivative binding"/>
    <property type="evidence" value="ECO:0007669"/>
    <property type="project" value="InterPro"/>
</dbReference>
<comment type="caution">
    <text evidence="4">The sequence shown here is derived from an EMBL/GenBank/DDBJ whole genome shotgun (WGS) entry which is preliminary data.</text>
</comment>
<dbReference type="GO" id="GO:0004347">
    <property type="term" value="F:glucose-6-phosphate isomerase activity"/>
    <property type="evidence" value="ECO:0007669"/>
    <property type="project" value="InterPro"/>
</dbReference>
<evidence type="ECO:0000256" key="2">
    <source>
        <dbReference type="ARBA" id="ARBA00023235"/>
    </source>
</evidence>
<dbReference type="Gene3D" id="3.40.50.10490">
    <property type="entry name" value="Glucose-6-phosphate isomerase like protein, domain 1"/>
    <property type="match status" value="2"/>
</dbReference>
<comment type="similarity">
    <text evidence="1">Belongs to the PGI/PMI family.</text>
</comment>
<evidence type="ECO:0000259" key="3">
    <source>
        <dbReference type="PROSITE" id="PS51464"/>
    </source>
</evidence>
<dbReference type="InterPro" id="IPR035484">
    <property type="entry name" value="SIS_PGI/PMI_1"/>
</dbReference>
<dbReference type="Proteomes" id="UP000263273">
    <property type="component" value="Unassembled WGS sequence"/>
</dbReference>
<dbReference type="InterPro" id="IPR001347">
    <property type="entry name" value="SIS_dom"/>
</dbReference>
<sequence>MTVEKMRDYLYHLPEQFAESLKMEFDFAGDYRSAYENIVVTGLGGSAIGGDILRTFALQKASIPVVVNRDYNIPAFVGEKTLFYAVSYSGNTEETLSAYRQARERGAAIVCFSSGGELEKMARLDGKPVVKVPAGLVPRAATGYLFAPLALLLEKLEIVAGARDELEECVQVLRDIRDSLHPEIEIEKNPAQKIARELKDSIPIIWGSSGISEAAALRWKAQINENAKSPAYYHIFPELNHNEIVGFEVPAELVSRLFVVILKDRFDHERVKQRMEISRDIIKQRVKGFVEVESRGESFLARLYSLCYTGDYASFYLALENGINPTPVALIDYLKGELAK</sequence>
<protein>
    <submittedName>
        <fullName evidence="4">Bifunctional phosphoglucose/phosphomannose isomerase</fullName>
    </submittedName>
</protein>
<proteinExistence type="inferred from homology"/>
<accession>A0A354YXN2</accession>
<reference evidence="4 5" key="1">
    <citation type="journal article" date="2018" name="Nat. Biotechnol.">
        <title>A standardized bacterial taxonomy based on genome phylogeny substantially revises the tree of life.</title>
        <authorList>
            <person name="Parks D.H."/>
            <person name="Chuvochina M."/>
            <person name="Waite D.W."/>
            <person name="Rinke C."/>
            <person name="Skarshewski A."/>
            <person name="Chaumeil P.A."/>
            <person name="Hugenholtz P."/>
        </authorList>
    </citation>
    <scope>NUCLEOTIDE SEQUENCE [LARGE SCALE GENOMIC DNA]</scope>
    <source>
        <strain evidence="4">UBA10948</strain>
    </source>
</reference>
<evidence type="ECO:0000256" key="1">
    <source>
        <dbReference type="ARBA" id="ARBA00010523"/>
    </source>
</evidence>
<dbReference type="EMBL" id="DNZF01000202">
    <property type="protein sequence ID" value="HBK54108.1"/>
    <property type="molecule type" value="Genomic_DNA"/>
</dbReference>
<gene>
    <name evidence="4" type="ORF">DDZ44_09250</name>
</gene>
<dbReference type="GO" id="GO:0004476">
    <property type="term" value="F:mannose-6-phosphate isomerase activity"/>
    <property type="evidence" value="ECO:0007669"/>
    <property type="project" value="InterPro"/>
</dbReference>
<dbReference type="STRING" id="378794.GCA_001570625_00126"/>